<evidence type="ECO:0000313" key="3">
    <source>
        <dbReference type="EMBL" id="PWW80946.1"/>
    </source>
</evidence>
<dbReference type="InterPro" id="IPR044016">
    <property type="entry name" value="Big_13"/>
</dbReference>
<dbReference type="AlphaFoldDB" id="A0A317T642"/>
<evidence type="ECO:0000259" key="2">
    <source>
        <dbReference type="Pfam" id="PF19077"/>
    </source>
</evidence>
<comment type="caution">
    <text evidence="3">The sequence shown here is derived from an EMBL/GenBank/DDBJ whole genome shotgun (WGS) entry which is preliminary data.</text>
</comment>
<dbReference type="EMBL" id="PDNZ01000014">
    <property type="protein sequence ID" value="PWW80946.1"/>
    <property type="molecule type" value="Genomic_DNA"/>
</dbReference>
<name>A0A317T642_9CHLB</name>
<feature type="domain" description="Bacterial Ig-like" evidence="2">
    <location>
        <begin position="151"/>
        <end position="222"/>
    </location>
</feature>
<gene>
    <name evidence="3" type="ORF">CR164_12740</name>
</gene>
<protein>
    <recommendedName>
        <fullName evidence="2">Bacterial Ig-like domain-containing protein</fullName>
    </recommendedName>
</protein>
<reference evidence="4" key="1">
    <citation type="submission" date="2017-10" db="EMBL/GenBank/DDBJ databases">
        <authorList>
            <person name="Gaisin V.A."/>
            <person name="Rysina M.S."/>
            <person name="Grouzdev D.S."/>
        </authorList>
    </citation>
    <scope>NUCLEOTIDE SEQUENCE [LARGE SCALE GENOMIC DNA]</scope>
    <source>
        <strain evidence="4">V1</strain>
    </source>
</reference>
<organism evidence="3 4">
    <name type="scientific">Prosthecochloris marina</name>
    <dbReference type="NCBI Taxonomy" id="2017681"/>
    <lineage>
        <taxon>Bacteria</taxon>
        <taxon>Pseudomonadati</taxon>
        <taxon>Chlorobiota</taxon>
        <taxon>Chlorobiia</taxon>
        <taxon>Chlorobiales</taxon>
        <taxon>Chlorobiaceae</taxon>
        <taxon>Prosthecochloris</taxon>
    </lineage>
</organism>
<feature type="region of interest" description="Disordered" evidence="1">
    <location>
        <begin position="124"/>
        <end position="175"/>
    </location>
</feature>
<accession>A0A317T642</accession>
<keyword evidence="4" id="KW-1185">Reference proteome</keyword>
<evidence type="ECO:0000256" key="1">
    <source>
        <dbReference type="SAM" id="MobiDB-lite"/>
    </source>
</evidence>
<dbReference type="Pfam" id="PF19077">
    <property type="entry name" value="Big_13"/>
    <property type="match status" value="1"/>
</dbReference>
<sequence>MARILHQSPDVKVQYRQSEGKQSGQISVETFADNFAELSGQGFIIIVDGTRLTPSNAHIEIRDGRLVVEYQGRVVLDIALDATVTGEVSLENGWYTVEEDDDPSGLLLLGGVLGAGGIALAVDSDDDSGSSSKPTAPADYADNAGPVQSATSTEPVTDDTTPGINIGPGLSDNPTLYVDGVEVPATYDPVTGTLTPDTPLGDGTYDFTYTLTDEAGNEGPASDPLTI</sequence>
<dbReference type="InterPro" id="IPR013783">
    <property type="entry name" value="Ig-like_fold"/>
</dbReference>
<evidence type="ECO:0000313" key="4">
    <source>
        <dbReference type="Proteomes" id="UP000246278"/>
    </source>
</evidence>
<feature type="compositionally biased region" description="Polar residues" evidence="1">
    <location>
        <begin position="146"/>
        <end position="163"/>
    </location>
</feature>
<feature type="non-terminal residue" evidence="3">
    <location>
        <position position="227"/>
    </location>
</feature>
<dbReference type="Gene3D" id="2.60.40.10">
    <property type="entry name" value="Immunoglobulins"/>
    <property type="match status" value="1"/>
</dbReference>
<dbReference type="Proteomes" id="UP000246278">
    <property type="component" value="Unassembled WGS sequence"/>
</dbReference>
<proteinExistence type="predicted"/>